<feature type="transmembrane region" description="Helical" evidence="2">
    <location>
        <begin position="475"/>
        <end position="494"/>
    </location>
</feature>
<protein>
    <recommendedName>
        <fullName evidence="5">CARDB domain-containing protein</fullName>
    </recommendedName>
</protein>
<dbReference type="EMBL" id="WOYG01000001">
    <property type="protein sequence ID" value="NLV09822.1"/>
    <property type="molecule type" value="Genomic_DNA"/>
</dbReference>
<dbReference type="AlphaFoldDB" id="A0A847TUX2"/>
<evidence type="ECO:0000313" key="3">
    <source>
        <dbReference type="EMBL" id="NLV09822.1"/>
    </source>
</evidence>
<keyword evidence="2" id="KW-1133">Transmembrane helix</keyword>
<feature type="region of interest" description="Disordered" evidence="1">
    <location>
        <begin position="77"/>
        <end position="99"/>
    </location>
</feature>
<reference evidence="3" key="1">
    <citation type="submission" date="2019-12" db="EMBL/GenBank/DDBJ databases">
        <title>Whole-genome sequence of Halomicrobium mukohataei pws1.</title>
        <authorList>
            <person name="Verma D.K."/>
            <person name="Gopal K."/>
            <person name="Prasad E.S."/>
        </authorList>
    </citation>
    <scope>NUCLEOTIDE SEQUENCE</scope>
    <source>
        <strain evidence="3">Pws1</strain>
    </source>
</reference>
<dbReference type="OrthoDB" id="65070at2157"/>
<proteinExistence type="predicted"/>
<keyword evidence="2" id="KW-0812">Transmembrane</keyword>
<name>A0A847TUX2_9EURY</name>
<dbReference type="Proteomes" id="UP000608662">
    <property type="component" value="Unassembled WGS sequence"/>
</dbReference>
<keyword evidence="2" id="KW-0472">Membrane</keyword>
<dbReference type="PANTHER" id="PTHR35902">
    <property type="entry name" value="S-LAYER DOMAIN-LIKE PROTEIN-RELATED"/>
    <property type="match status" value="1"/>
</dbReference>
<comment type="caution">
    <text evidence="3">The sequence shown here is derived from an EMBL/GenBank/DDBJ whole genome shotgun (WGS) entry which is preliminary data.</text>
</comment>
<feature type="compositionally biased region" description="Polar residues" evidence="1">
    <location>
        <begin position="78"/>
        <end position="93"/>
    </location>
</feature>
<organism evidence="3 4">
    <name type="scientific">Halomicrobium mukohataei</name>
    <dbReference type="NCBI Taxonomy" id="57705"/>
    <lineage>
        <taxon>Archaea</taxon>
        <taxon>Methanobacteriati</taxon>
        <taxon>Methanobacteriota</taxon>
        <taxon>Stenosarchaea group</taxon>
        <taxon>Halobacteria</taxon>
        <taxon>Halobacteriales</taxon>
        <taxon>Haloarculaceae</taxon>
        <taxon>Halomicrobium</taxon>
    </lineage>
</organism>
<accession>A0A847TUX2</accession>
<evidence type="ECO:0000313" key="4">
    <source>
        <dbReference type="Proteomes" id="UP000608662"/>
    </source>
</evidence>
<gene>
    <name evidence="3" type="ORF">GOC74_07750</name>
</gene>
<evidence type="ECO:0000256" key="2">
    <source>
        <dbReference type="SAM" id="Phobius"/>
    </source>
</evidence>
<evidence type="ECO:0008006" key="5">
    <source>
        <dbReference type="Google" id="ProtNLM"/>
    </source>
</evidence>
<evidence type="ECO:0000256" key="1">
    <source>
        <dbReference type="SAM" id="MobiDB-lite"/>
    </source>
</evidence>
<dbReference type="RefSeq" id="WP_170093615.1">
    <property type="nucleotide sequence ID" value="NZ_WOYG01000001.1"/>
</dbReference>
<sequence>MKRLRSLSLVAILLVGTVALTVGPVTGASTGVVSISTTTTPDQPAPGDTVTISTTISNPAAASDNYQLRSVEVRETTADNSTLYNSTDESSTIEPGESTTRDLGVDIEERGEQQFVLHVQVLSGGDVINFERNVTVTAGETDPALSLSGGAVGADGDATFDLSVSNARTGPIRAVTVDLSSTDLQLDEDRRVVSQLDAGAERTLQFSASDVEPGEKTVEAAVSYTTDDGEFKSVTRELTTTADRAENPGEVSLSGVEVSGADGELKVSGQANNGGETNVSGVTVTVEDGKYSLGEAQSTAFVGSLDASSSTGFELDATVPEGASTAAIPLTVNYRLDGREISRTVTVREDFSASGNITLTGVRTEQVGSQLTVRGSASNLGTSNASAVTVSVGQNELIRPAQSQSSYFVGNVPQSDFKSFQVDARLIGDTNETVSVPVEVSYRVNGQRITKTTTVPYTPRATGAAAEQPQRDSSMPIVLIGGIVLVVVAGGLAYRRYR</sequence>